<gene>
    <name evidence="1" type="ORF">QFC21_001185</name>
</gene>
<organism evidence="1 2">
    <name type="scientific">Naganishia friedmannii</name>
    <dbReference type="NCBI Taxonomy" id="89922"/>
    <lineage>
        <taxon>Eukaryota</taxon>
        <taxon>Fungi</taxon>
        <taxon>Dikarya</taxon>
        <taxon>Basidiomycota</taxon>
        <taxon>Agaricomycotina</taxon>
        <taxon>Tremellomycetes</taxon>
        <taxon>Filobasidiales</taxon>
        <taxon>Filobasidiaceae</taxon>
        <taxon>Naganishia</taxon>
    </lineage>
</organism>
<keyword evidence="2" id="KW-1185">Reference proteome</keyword>
<sequence length="300" mass="33240">MSATASSTASANSALKIVPRYSQDRGNADHGWLKTFHTFSFAMYQDGKYDRFGSLRVINEDRVTPGEGFGTHSHREFEIFSYIVNGELTHRDSLSNVEILKRGDIQMTSTGTGIRHSEYNDNKSQDVHFLQIWSLPYQRGLKPSYYTRHFTDAEKENKLVQVVGPIGADNVLDEREAKGPAPVHSHIAMFSTLLDPGKKVIHHVTAPYHKFTPDLPLTPSTDASTDGSKKVYIHVIQTTKYNPRFSLTNVDAPRVKVNGDLVLGEGDGAFVTGAKPDDDEGLTLENVGGGRAEVVLFEMD</sequence>
<evidence type="ECO:0000313" key="2">
    <source>
        <dbReference type="Proteomes" id="UP001227268"/>
    </source>
</evidence>
<name>A0ACC2W7H9_9TREE</name>
<evidence type="ECO:0000313" key="1">
    <source>
        <dbReference type="EMBL" id="KAJ9107725.1"/>
    </source>
</evidence>
<comment type="caution">
    <text evidence="1">The sequence shown here is derived from an EMBL/GenBank/DDBJ whole genome shotgun (WGS) entry which is preliminary data.</text>
</comment>
<dbReference type="Proteomes" id="UP001227268">
    <property type="component" value="Unassembled WGS sequence"/>
</dbReference>
<protein>
    <submittedName>
        <fullName evidence="1">Uncharacterized protein</fullName>
    </submittedName>
</protein>
<accession>A0ACC2W7H9</accession>
<dbReference type="EMBL" id="JASBWT010000002">
    <property type="protein sequence ID" value="KAJ9107725.1"/>
    <property type="molecule type" value="Genomic_DNA"/>
</dbReference>
<proteinExistence type="predicted"/>
<reference evidence="1" key="1">
    <citation type="submission" date="2023-04" db="EMBL/GenBank/DDBJ databases">
        <title>Draft Genome sequencing of Naganishia species isolated from polar environments using Oxford Nanopore Technology.</title>
        <authorList>
            <person name="Leo P."/>
            <person name="Venkateswaran K."/>
        </authorList>
    </citation>
    <scope>NUCLEOTIDE SEQUENCE</scope>
    <source>
        <strain evidence="1">MNA-CCFEE 5423</strain>
    </source>
</reference>